<name>A0AAE1FPA5_PETCI</name>
<evidence type="ECO:0000313" key="3">
    <source>
        <dbReference type="Proteomes" id="UP001286313"/>
    </source>
</evidence>
<organism evidence="2 3">
    <name type="scientific">Petrolisthes cinctipes</name>
    <name type="common">Flat porcelain crab</name>
    <dbReference type="NCBI Taxonomy" id="88211"/>
    <lineage>
        <taxon>Eukaryota</taxon>
        <taxon>Metazoa</taxon>
        <taxon>Ecdysozoa</taxon>
        <taxon>Arthropoda</taxon>
        <taxon>Crustacea</taxon>
        <taxon>Multicrustacea</taxon>
        <taxon>Malacostraca</taxon>
        <taxon>Eumalacostraca</taxon>
        <taxon>Eucarida</taxon>
        <taxon>Decapoda</taxon>
        <taxon>Pleocyemata</taxon>
        <taxon>Anomura</taxon>
        <taxon>Galatheoidea</taxon>
        <taxon>Porcellanidae</taxon>
        <taxon>Petrolisthes</taxon>
    </lineage>
</organism>
<accession>A0AAE1FPA5</accession>
<comment type="caution">
    <text evidence="2">The sequence shown here is derived from an EMBL/GenBank/DDBJ whole genome shotgun (WGS) entry which is preliminary data.</text>
</comment>
<evidence type="ECO:0000256" key="1">
    <source>
        <dbReference type="SAM" id="Phobius"/>
    </source>
</evidence>
<feature type="transmembrane region" description="Helical" evidence="1">
    <location>
        <begin position="28"/>
        <end position="49"/>
    </location>
</feature>
<keyword evidence="1" id="KW-0812">Transmembrane</keyword>
<dbReference type="Proteomes" id="UP001286313">
    <property type="component" value="Unassembled WGS sequence"/>
</dbReference>
<protein>
    <submittedName>
        <fullName evidence="2">Uncharacterized protein</fullName>
    </submittedName>
</protein>
<evidence type="ECO:0000313" key="2">
    <source>
        <dbReference type="EMBL" id="KAK3877115.1"/>
    </source>
</evidence>
<reference evidence="2" key="1">
    <citation type="submission" date="2023-10" db="EMBL/GenBank/DDBJ databases">
        <title>Genome assemblies of two species of porcelain crab, Petrolisthes cinctipes and Petrolisthes manimaculis (Anomura: Porcellanidae).</title>
        <authorList>
            <person name="Angst P."/>
        </authorList>
    </citation>
    <scope>NUCLEOTIDE SEQUENCE</scope>
    <source>
        <strain evidence="2">PB745_01</strain>
        <tissue evidence="2">Gill</tissue>
    </source>
</reference>
<gene>
    <name evidence="2" type="ORF">Pcinc_018150</name>
</gene>
<sequence length="153" mass="16529">MTLQPDSLLVDSWRTGFIWLWNGEGPNLVCYCLMTIAMMTALLVSLACITDVNDIFNQSPTRPVQLKPKLRQLFLGGWLASSLLSSASAATPSSLLHNTSCCVLFRLVVVALGLKVTFKPHHNVLGDLGLTTTAQGGEFEAALCLCSVVYCVP</sequence>
<keyword evidence="1" id="KW-1133">Transmembrane helix</keyword>
<dbReference type="AlphaFoldDB" id="A0AAE1FPA5"/>
<keyword evidence="1" id="KW-0472">Membrane</keyword>
<proteinExistence type="predicted"/>
<dbReference type="EMBL" id="JAWQEG010001721">
    <property type="protein sequence ID" value="KAK3877115.1"/>
    <property type="molecule type" value="Genomic_DNA"/>
</dbReference>
<keyword evidence="3" id="KW-1185">Reference proteome</keyword>